<evidence type="ECO:0000256" key="1">
    <source>
        <dbReference type="ARBA" id="ARBA00022679"/>
    </source>
</evidence>
<organism evidence="4 5">
    <name type="scientific">Paracoccus methylovorus</name>
    <dbReference type="NCBI Taxonomy" id="2812658"/>
    <lineage>
        <taxon>Bacteria</taxon>
        <taxon>Pseudomonadati</taxon>
        <taxon>Pseudomonadota</taxon>
        <taxon>Alphaproteobacteria</taxon>
        <taxon>Rhodobacterales</taxon>
        <taxon>Paracoccaceae</taxon>
        <taxon>Paracoccus</taxon>
    </lineage>
</organism>
<dbReference type="RefSeq" id="WP_205294417.1">
    <property type="nucleotide sequence ID" value="NZ_CP070368.1"/>
</dbReference>
<sequence length="133" mass="14216">MTPDELAALHGVCFTAHPRPWTALEFANLLNNPLNFLLTRPQAFLLGRTVAEEAELLTLAVAPQARRQGLALALLSEFAATAQARGATEGFLEVASDNAAAMALYSGTGWDIVGCRKGYYAPGTDAVVMRRVL</sequence>
<dbReference type="PROSITE" id="PS51186">
    <property type="entry name" value="GNAT"/>
    <property type="match status" value="1"/>
</dbReference>
<accession>A0ABX7JJ75</accession>
<dbReference type="PANTHER" id="PTHR43877">
    <property type="entry name" value="AMINOALKYLPHOSPHONATE N-ACETYLTRANSFERASE-RELATED-RELATED"/>
    <property type="match status" value="1"/>
</dbReference>
<reference evidence="4 5" key="1">
    <citation type="submission" date="2021-02" db="EMBL/GenBank/DDBJ databases">
        <title>Paracoccus methylovroum sp.nov., a new methanol and methylamine utilizing methylotrophic denitrifer.</title>
        <authorList>
            <person name="Timsy T."/>
            <person name="Behrendt U."/>
            <person name="Ulrich A."/>
            <person name="Spanner T."/>
            <person name="Foesel B.U."/>
            <person name="Horn M.A."/>
            <person name="Kolb S."/>
        </authorList>
    </citation>
    <scope>NUCLEOTIDE SEQUENCE [LARGE SCALE GENOMIC DNA]</scope>
    <source>
        <strain evidence="4 5">H4-D09</strain>
    </source>
</reference>
<dbReference type="InterPro" id="IPR050832">
    <property type="entry name" value="Bact_Acetyltransf"/>
</dbReference>
<evidence type="ECO:0000259" key="3">
    <source>
        <dbReference type="PROSITE" id="PS51186"/>
    </source>
</evidence>
<dbReference type="Pfam" id="PF00583">
    <property type="entry name" value="Acetyltransf_1"/>
    <property type="match status" value="1"/>
</dbReference>
<dbReference type="InterPro" id="IPR000182">
    <property type="entry name" value="GNAT_dom"/>
</dbReference>
<dbReference type="SUPFAM" id="SSF55729">
    <property type="entry name" value="Acyl-CoA N-acyltransferases (Nat)"/>
    <property type="match status" value="1"/>
</dbReference>
<name>A0ABX7JJ75_9RHOB</name>
<dbReference type="EMBL" id="CP070368">
    <property type="protein sequence ID" value="QRZ13423.1"/>
    <property type="molecule type" value="Genomic_DNA"/>
</dbReference>
<keyword evidence="5" id="KW-1185">Reference proteome</keyword>
<keyword evidence="2" id="KW-0012">Acyltransferase</keyword>
<dbReference type="Gene3D" id="3.40.630.30">
    <property type="match status" value="1"/>
</dbReference>
<evidence type="ECO:0000256" key="2">
    <source>
        <dbReference type="ARBA" id="ARBA00023315"/>
    </source>
</evidence>
<gene>
    <name evidence="4" type="ORF">JWJ88_01820</name>
</gene>
<dbReference type="InterPro" id="IPR016181">
    <property type="entry name" value="Acyl_CoA_acyltransferase"/>
</dbReference>
<proteinExistence type="predicted"/>
<dbReference type="Proteomes" id="UP000663629">
    <property type="component" value="Chromosome 1"/>
</dbReference>
<evidence type="ECO:0000313" key="4">
    <source>
        <dbReference type="EMBL" id="QRZ13423.1"/>
    </source>
</evidence>
<evidence type="ECO:0000313" key="5">
    <source>
        <dbReference type="Proteomes" id="UP000663629"/>
    </source>
</evidence>
<keyword evidence="1" id="KW-0808">Transferase</keyword>
<feature type="domain" description="N-acetyltransferase" evidence="3">
    <location>
        <begin position="1"/>
        <end position="133"/>
    </location>
</feature>
<protein>
    <submittedName>
        <fullName evidence="4">GNAT family N-acetyltransferase</fullName>
    </submittedName>
</protein>
<dbReference type="CDD" id="cd04301">
    <property type="entry name" value="NAT_SF"/>
    <property type="match status" value="1"/>
</dbReference>